<comment type="caution">
    <text evidence="2">The sequence shown here is derived from an EMBL/GenBank/DDBJ whole genome shotgun (WGS) entry which is preliminary data.</text>
</comment>
<dbReference type="Proteomes" id="UP000315471">
    <property type="component" value="Unassembled WGS sequence"/>
</dbReference>
<dbReference type="InterPro" id="IPR036691">
    <property type="entry name" value="Endo/exonu/phosph_ase_sf"/>
</dbReference>
<evidence type="ECO:0000313" key="2">
    <source>
        <dbReference type="EMBL" id="TWU36517.1"/>
    </source>
</evidence>
<dbReference type="CDD" id="cd09083">
    <property type="entry name" value="EEP-1"/>
    <property type="match status" value="1"/>
</dbReference>
<sequence length="300" mass="33109">MFCTLYSSLLAGIVSLGLAIFWATPILSGEGEPLRVMSFNIRYGSAKDGDNHWDKRKHLVAKSIEEFAPDLLGTQETLAFQKTYLQQQIPRYTSIGVGRDTGGDEGEMTAIFYRTDRFEEVDMGHFWLSETPAIPGSMSWDTSLTRMCSWVKLRDRLQPSLRPVLFMNTHFDHRGPRARVESAKLVRQQAFQIGEGCDIVITGDFNSGVGSEPYRAMFEAESPATTPTDTFAVAGDSSAGEATFSGFRAGVTDGGRIDWIAVAGQWTIRSAGIDRTDYQGRTPSDHYPVTATIVRSGVPK</sequence>
<gene>
    <name evidence="2" type="ORF">Q31b_47980</name>
</gene>
<accession>A0A5C6DL23</accession>
<feature type="domain" description="Endonuclease/exonuclease/phosphatase" evidence="1">
    <location>
        <begin position="37"/>
        <end position="286"/>
    </location>
</feature>
<dbReference type="InterPro" id="IPR050410">
    <property type="entry name" value="CCR4/nocturin_mRNA_transcr"/>
</dbReference>
<dbReference type="Pfam" id="PF03372">
    <property type="entry name" value="Exo_endo_phos"/>
    <property type="match status" value="1"/>
</dbReference>
<evidence type="ECO:0000313" key="3">
    <source>
        <dbReference type="Proteomes" id="UP000315471"/>
    </source>
</evidence>
<dbReference type="RefSeq" id="WP_146602124.1">
    <property type="nucleotide sequence ID" value="NZ_SJPY01000008.1"/>
</dbReference>
<dbReference type="AlphaFoldDB" id="A0A5C6DL23"/>
<dbReference type="SUPFAM" id="SSF56219">
    <property type="entry name" value="DNase I-like"/>
    <property type="match status" value="1"/>
</dbReference>
<keyword evidence="3" id="KW-1185">Reference proteome</keyword>
<protein>
    <submittedName>
        <fullName evidence="2">Endonuclease/Exonuclease/phosphatase family protein</fullName>
    </submittedName>
</protein>
<dbReference type="PANTHER" id="PTHR12121:SF36">
    <property type="entry name" value="ENDONUCLEASE_EXONUCLEASE_PHOSPHATASE DOMAIN-CONTAINING PROTEIN"/>
    <property type="match status" value="1"/>
</dbReference>
<keyword evidence="2" id="KW-0540">Nuclease</keyword>
<name>A0A5C6DL23_9BACT</name>
<evidence type="ECO:0000259" key="1">
    <source>
        <dbReference type="Pfam" id="PF03372"/>
    </source>
</evidence>
<reference evidence="2 3" key="1">
    <citation type="submission" date="2019-02" db="EMBL/GenBank/DDBJ databases">
        <title>Deep-cultivation of Planctomycetes and their phenomic and genomic characterization uncovers novel biology.</title>
        <authorList>
            <person name="Wiegand S."/>
            <person name="Jogler M."/>
            <person name="Boedeker C."/>
            <person name="Pinto D."/>
            <person name="Vollmers J."/>
            <person name="Rivas-Marin E."/>
            <person name="Kohn T."/>
            <person name="Peeters S.H."/>
            <person name="Heuer A."/>
            <person name="Rast P."/>
            <person name="Oberbeckmann S."/>
            <person name="Bunk B."/>
            <person name="Jeske O."/>
            <person name="Meyerdierks A."/>
            <person name="Storesund J.E."/>
            <person name="Kallscheuer N."/>
            <person name="Luecker S."/>
            <person name="Lage O.M."/>
            <person name="Pohl T."/>
            <person name="Merkel B.J."/>
            <person name="Hornburger P."/>
            <person name="Mueller R.-W."/>
            <person name="Bruemmer F."/>
            <person name="Labrenz M."/>
            <person name="Spormann A.M."/>
            <person name="Op Den Camp H."/>
            <person name="Overmann J."/>
            <person name="Amann R."/>
            <person name="Jetten M.S.M."/>
            <person name="Mascher T."/>
            <person name="Medema M.H."/>
            <person name="Devos D.P."/>
            <person name="Kaster A.-K."/>
            <person name="Ovreas L."/>
            <person name="Rohde M."/>
            <person name="Galperin M.Y."/>
            <person name="Jogler C."/>
        </authorList>
    </citation>
    <scope>NUCLEOTIDE SEQUENCE [LARGE SCALE GENOMIC DNA]</scope>
    <source>
        <strain evidence="2 3">Q31b</strain>
    </source>
</reference>
<dbReference type="OrthoDB" id="9793162at2"/>
<dbReference type="InterPro" id="IPR005135">
    <property type="entry name" value="Endo/exonuclease/phosphatase"/>
</dbReference>
<organism evidence="2 3">
    <name type="scientific">Novipirellula aureliae</name>
    <dbReference type="NCBI Taxonomy" id="2527966"/>
    <lineage>
        <taxon>Bacteria</taxon>
        <taxon>Pseudomonadati</taxon>
        <taxon>Planctomycetota</taxon>
        <taxon>Planctomycetia</taxon>
        <taxon>Pirellulales</taxon>
        <taxon>Pirellulaceae</taxon>
        <taxon>Novipirellula</taxon>
    </lineage>
</organism>
<dbReference type="EMBL" id="SJPY01000008">
    <property type="protein sequence ID" value="TWU36517.1"/>
    <property type="molecule type" value="Genomic_DNA"/>
</dbReference>
<proteinExistence type="predicted"/>
<keyword evidence="2" id="KW-0269">Exonuclease</keyword>
<dbReference type="GO" id="GO:0000175">
    <property type="term" value="F:3'-5'-RNA exonuclease activity"/>
    <property type="evidence" value="ECO:0007669"/>
    <property type="project" value="TreeGrafter"/>
</dbReference>
<dbReference type="GO" id="GO:0004519">
    <property type="term" value="F:endonuclease activity"/>
    <property type="evidence" value="ECO:0007669"/>
    <property type="project" value="UniProtKB-KW"/>
</dbReference>
<keyword evidence="2" id="KW-0378">Hydrolase</keyword>
<dbReference type="PANTHER" id="PTHR12121">
    <property type="entry name" value="CARBON CATABOLITE REPRESSOR PROTEIN 4"/>
    <property type="match status" value="1"/>
</dbReference>
<keyword evidence="2" id="KW-0255">Endonuclease</keyword>
<dbReference type="Gene3D" id="3.60.10.10">
    <property type="entry name" value="Endonuclease/exonuclease/phosphatase"/>
    <property type="match status" value="1"/>
</dbReference>